<dbReference type="GO" id="GO:0005886">
    <property type="term" value="C:plasma membrane"/>
    <property type="evidence" value="ECO:0007669"/>
    <property type="project" value="UniProtKB-SubCell"/>
</dbReference>
<dbReference type="Gene3D" id="3.30.565.10">
    <property type="entry name" value="Histidine kinase-like ATPase, C-terminal domain"/>
    <property type="match status" value="1"/>
</dbReference>
<dbReference type="GO" id="GO:0000155">
    <property type="term" value="F:phosphorelay sensor kinase activity"/>
    <property type="evidence" value="ECO:0007669"/>
    <property type="project" value="InterPro"/>
</dbReference>
<feature type="domain" description="Histidine kinase" evidence="15">
    <location>
        <begin position="506"/>
        <end position="720"/>
    </location>
</feature>
<evidence type="ECO:0000256" key="1">
    <source>
        <dbReference type="ARBA" id="ARBA00000085"/>
    </source>
</evidence>
<dbReference type="SMART" id="SM00388">
    <property type="entry name" value="HisKA"/>
    <property type="match status" value="1"/>
</dbReference>
<proteinExistence type="predicted"/>
<dbReference type="InterPro" id="IPR005467">
    <property type="entry name" value="His_kinase_dom"/>
</dbReference>
<reference evidence="16 17" key="1">
    <citation type="submission" date="2017-05" db="EMBL/GenBank/DDBJ databases">
        <title>Vagococcus spp. assemblies.</title>
        <authorList>
            <person name="Gulvik C.A."/>
        </authorList>
    </citation>
    <scope>NUCLEOTIDE SEQUENCE [LARGE SCALE GENOMIC DNA]</scope>
    <source>
        <strain evidence="16 17">NCFB 2777</strain>
    </source>
</reference>
<evidence type="ECO:0000256" key="13">
    <source>
        <dbReference type="ARBA" id="ARBA00023136"/>
    </source>
</evidence>
<evidence type="ECO:0000256" key="12">
    <source>
        <dbReference type="ARBA" id="ARBA00023012"/>
    </source>
</evidence>
<protein>
    <recommendedName>
        <fullName evidence="3">histidine kinase</fullName>
        <ecNumber evidence="3">2.7.13.3</ecNumber>
    </recommendedName>
</protein>
<gene>
    <name evidence="16" type="ORF">CBF35_11735</name>
</gene>
<evidence type="ECO:0000256" key="3">
    <source>
        <dbReference type="ARBA" id="ARBA00012438"/>
    </source>
</evidence>
<keyword evidence="17" id="KW-1185">Reference proteome</keyword>
<dbReference type="InterPro" id="IPR036097">
    <property type="entry name" value="HisK_dim/P_sf"/>
</dbReference>
<keyword evidence="12" id="KW-0902">Two-component regulatory system</keyword>
<organism evidence="16 17">
    <name type="scientific">Vagococcus salmoninarum</name>
    <dbReference type="NCBI Taxonomy" id="2739"/>
    <lineage>
        <taxon>Bacteria</taxon>
        <taxon>Bacillati</taxon>
        <taxon>Bacillota</taxon>
        <taxon>Bacilli</taxon>
        <taxon>Lactobacillales</taxon>
        <taxon>Enterococcaceae</taxon>
        <taxon>Vagococcus</taxon>
    </lineage>
</organism>
<keyword evidence="8" id="KW-0547">Nucleotide-binding</keyword>
<evidence type="ECO:0000256" key="6">
    <source>
        <dbReference type="ARBA" id="ARBA00022679"/>
    </source>
</evidence>
<evidence type="ECO:0000256" key="8">
    <source>
        <dbReference type="ARBA" id="ARBA00022741"/>
    </source>
</evidence>
<dbReference type="InterPro" id="IPR050398">
    <property type="entry name" value="HssS/ArlS-like"/>
</dbReference>
<feature type="transmembrane region" description="Helical" evidence="14">
    <location>
        <begin position="422"/>
        <end position="441"/>
    </location>
</feature>
<dbReference type="RefSeq" id="WP_126781322.1">
    <property type="nucleotide sequence ID" value="NZ_NGJU01000018.1"/>
</dbReference>
<feature type="transmembrane region" description="Helical" evidence="14">
    <location>
        <begin position="389"/>
        <end position="410"/>
    </location>
</feature>
<evidence type="ECO:0000256" key="10">
    <source>
        <dbReference type="ARBA" id="ARBA00022840"/>
    </source>
</evidence>
<dbReference type="PROSITE" id="PS50109">
    <property type="entry name" value="HIS_KIN"/>
    <property type="match status" value="1"/>
</dbReference>
<dbReference type="Pfam" id="PF00512">
    <property type="entry name" value="HisKA"/>
    <property type="match status" value="1"/>
</dbReference>
<evidence type="ECO:0000256" key="5">
    <source>
        <dbReference type="ARBA" id="ARBA00022553"/>
    </source>
</evidence>
<dbReference type="CDD" id="cd00082">
    <property type="entry name" value="HisKA"/>
    <property type="match status" value="1"/>
</dbReference>
<keyword evidence="5" id="KW-0597">Phosphoprotein</keyword>
<dbReference type="EMBL" id="NGJU01000018">
    <property type="protein sequence ID" value="RST93551.1"/>
    <property type="molecule type" value="Genomic_DNA"/>
</dbReference>
<evidence type="ECO:0000256" key="11">
    <source>
        <dbReference type="ARBA" id="ARBA00022989"/>
    </source>
</evidence>
<name>A0A429ZIN5_9ENTE</name>
<dbReference type="InterPro" id="IPR036890">
    <property type="entry name" value="HATPase_C_sf"/>
</dbReference>
<dbReference type="GO" id="GO:0005524">
    <property type="term" value="F:ATP binding"/>
    <property type="evidence" value="ECO:0007669"/>
    <property type="project" value="UniProtKB-KW"/>
</dbReference>
<keyword evidence="11 14" id="KW-1133">Transmembrane helix</keyword>
<comment type="caution">
    <text evidence="16">The sequence shown here is derived from an EMBL/GenBank/DDBJ whole genome shotgun (WGS) entry which is preliminary data.</text>
</comment>
<dbReference type="OrthoDB" id="9792991at2"/>
<evidence type="ECO:0000256" key="2">
    <source>
        <dbReference type="ARBA" id="ARBA00004651"/>
    </source>
</evidence>
<dbReference type="GeneID" id="98569010"/>
<dbReference type="SMART" id="SM00387">
    <property type="entry name" value="HATPase_c"/>
    <property type="match status" value="1"/>
</dbReference>
<sequence>MAIKWKTNGWFILAGLLIFSGWQLVIKHTVTTGQQSLYSYSQANLTESLSSLYTEDYLTNFNEKTIVPSELDGSIVNEYRYRLGDYENQVRDITNQYREEIALAQVGEDEKLVKVLEETRDEKILDITDNFMDDQKVEEKVAKELTAKVLKEKQSLLESMANNKSQFNKNYWYYLTDDKGKIYKNLQSLSAEMSEHKIIETLKERGAGPALNIQTGLMAPGVLHDVWESLNYTGEMTGYVTLINGSDAALAYQDEVKVKRNSTLLASLGIIAMVIGGLLYIKELWRPTVDFKLTKSLAKLPIDLEVISLIGITLGLLLTSLNLRRIWGPGRNIIGIMIGFGLIYAGMFLSRDLWLRLKNKEKPLKVEFQNSLMYRITKKLQQKYYQLPLTLRVSLSVLGFSFVSFILWLINRTMYYHYWQYLWGFRMLVVFIAIGILIKLITKRERKIEEVLTKPAEILAANDEEFTQGQSLSAVSENLAQISRIVATSKAQKNRSDELKTELLTNVSHDLRTPLTSIITYGDLLTKPELTKDKQEAYTEIINRKALRMKNLIDDLFEVTKMSNGEVQLNRKMINLGQLIQQGIAEYTEELANKELKLLYSKPEDSILMEIDGDRMWRVFDNLVGNVVKYSMPGTRVYLKLAETATGVRIQLKNISNYELNEDAEKLVERFTRGDEARNTEGSGLGLAIANSIITLHQGTLSIEVDGDMFKLTIDLPREVSEQT</sequence>
<dbReference type="PANTHER" id="PTHR45528:SF1">
    <property type="entry name" value="SENSOR HISTIDINE KINASE CPXA"/>
    <property type="match status" value="1"/>
</dbReference>
<dbReference type="PANTHER" id="PTHR45528">
    <property type="entry name" value="SENSOR HISTIDINE KINASE CPXA"/>
    <property type="match status" value="1"/>
</dbReference>
<accession>A0A429ZIN5</accession>
<dbReference type="InterPro" id="IPR003594">
    <property type="entry name" value="HATPase_dom"/>
</dbReference>
<evidence type="ECO:0000259" key="15">
    <source>
        <dbReference type="PROSITE" id="PS50109"/>
    </source>
</evidence>
<dbReference type="AlphaFoldDB" id="A0A429ZIN5"/>
<dbReference type="SUPFAM" id="SSF55874">
    <property type="entry name" value="ATPase domain of HSP90 chaperone/DNA topoisomerase II/histidine kinase"/>
    <property type="match status" value="1"/>
</dbReference>
<feature type="transmembrane region" description="Helical" evidence="14">
    <location>
        <begin position="333"/>
        <end position="350"/>
    </location>
</feature>
<keyword evidence="10" id="KW-0067">ATP-binding</keyword>
<dbReference type="FunFam" id="1.10.287.130:FF:000001">
    <property type="entry name" value="Two-component sensor histidine kinase"/>
    <property type="match status" value="1"/>
</dbReference>
<dbReference type="Pfam" id="PF02518">
    <property type="entry name" value="HATPase_c"/>
    <property type="match status" value="1"/>
</dbReference>
<dbReference type="Gene3D" id="1.10.287.130">
    <property type="match status" value="1"/>
</dbReference>
<keyword evidence="6" id="KW-0808">Transferase</keyword>
<evidence type="ECO:0000313" key="16">
    <source>
        <dbReference type="EMBL" id="RST93551.1"/>
    </source>
</evidence>
<comment type="catalytic activity">
    <reaction evidence="1">
        <text>ATP + protein L-histidine = ADP + protein N-phospho-L-histidine.</text>
        <dbReference type="EC" id="2.7.13.3"/>
    </reaction>
</comment>
<dbReference type="EC" id="2.7.13.3" evidence="3"/>
<keyword evidence="9" id="KW-0418">Kinase</keyword>
<feature type="transmembrane region" description="Helical" evidence="14">
    <location>
        <begin position="263"/>
        <end position="281"/>
    </location>
</feature>
<evidence type="ECO:0000256" key="9">
    <source>
        <dbReference type="ARBA" id="ARBA00022777"/>
    </source>
</evidence>
<evidence type="ECO:0000313" key="17">
    <source>
        <dbReference type="Proteomes" id="UP000287239"/>
    </source>
</evidence>
<feature type="transmembrane region" description="Helical" evidence="14">
    <location>
        <begin position="302"/>
        <end position="321"/>
    </location>
</feature>
<comment type="subcellular location">
    <subcellularLocation>
        <location evidence="2">Cell membrane</location>
        <topology evidence="2">Multi-pass membrane protein</topology>
    </subcellularLocation>
</comment>
<evidence type="ECO:0000256" key="4">
    <source>
        <dbReference type="ARBA" id="ARBA00022475"/>
    </source>
</evidence>
<keyword evidence="4" id="KW-1003">Cell membrane</keyword>
<dbReference type="SUPFAM" id="SSF47384">
    <property type="entry name" value="Homodimeric domain of signal transducing histidine kinase"/>
    <property type="match status" value="1"/>
</dbReference>
<keyword evidence="13 14" id="KW-0472">Membrane</keyword>
<keyword evidence="7 14" id="KW-0812">Transmembrane</keyword>
<evidence type="ECO:0000256" key="14">
    <source>
        <dbReference type="SAM" id="Phobius"/>
    </source>
</evidence>
<dbReference type="InterPro" id="IPR003661">
    <property type="entry name" value="HisK_dim/P_dom"/>
</dbReference>
<dbReference type="Proteomes" id="UP000287239">
    <property type="component" value="Unassembled WGS sequence"/>
</dbReference>
<evidence type="ECO:0000256" key="7">
    <source>
        <dbReference type="ARBA" id="ARBA00022692"/>
    </source>
</evidence>